<evidence type="ECO:0000259" key="7">
    <source>
        <dbReference type="PROSITE" id="PS50811"/>
    </source>
</evidence>
<dbReference type="SUPFAM" id="SSF118290">
    <property type="entry name" value="WRKY DNA-binding domain"/>
    <property type="match status" value="1"/>
</dbReference>
<dbReference type="InterPro" id="IPR036576">
    <property type="entry name" value="WRKY_dom_sf"/>
</dbReference>
<evidence type="ECO:0000256" key="5">
    <source>
        <dbReference type="ARBA" id="ARBA00023242"/>
    </source>
</evidence>
<dbReference type="PANTHER" id="PTHR32096:SF146">
    <property type="entry name" value="WRKY TRANSCRIPTION FACTOR 19-RELATED"/>
    <property type="match status" value="1"/>
</dbReference>
<keyword evidence="3" id="KW-0238">DNA-binding</keyword>
<dbReference type="GO" id="GO:0003700">
    <property type="term" value="F:DNA-binding transcription factor activity"/>
    <property type="evidence" value="ECO:0007669"/>
    <property type="project" value="InterPro"/>
</dbReference>
<evidence type="ECO:0000256" key="4">
    <source>
        <dbReference type="ARBA" id="ARBA00023163"/>
    </source>
</evidence>
<evidence type="ECO:0000256" key="1">
    <source>
        <dbReference type="ARBA" id="ARBA00004123"/>
    </source>
</evidence>
<feature type="region of interest" description="Disordered" evidence="6">
    <location>
        <begin position="167"/>
        <end position="229"/>
    </location>
</feature>
<gene>
    <name evidence="8" type="ORF">C4D60_Mb06t00920</name>
</gene>
<dbReference type="EMBL" id="PYDT01000009">
    <property type="protein sequence ID" value="THU48621.1"/>
    <property type="molecule type" value="Genomic_DNA"/>
</dbReference>
<sequence>MTWHEQGNMKAAMEELIRGQEQATRLQFMLKDMLPPENPSGPAADLLIEVLSSFSKALSLLDLGSSAEANSPSSNGGVRRKMQSPRRVSCRGRQHPYTCRTTFLKTIEDGFTWRKYGQKNIYGAKHPRSYYRCIHKHGQGCQATRQVQRTEQDDSTFAITYMGEHTCTDATTPRDQPTHHDITSGSNTAAAANDRRATPPSSALGNPKQECDEEVISNHSPSTPSSSQLLKLPELSAFEGSSPPMAQLVEAVSEQYCSLEMEFDPAEFKLEDMFELSHDEYNC</sequence>
<dbReference type="PANTHER" id="PTHR32096">
    <property type="entry name" value="WRKY TRANSCRIPTION FACTOR 30-RELATED-RELATED"/>
    <property type="match status" value="1"/>
</dbReference>
<dbReference type="Pfam" id="PF03106">
    <property type="entry name" value="WRKY"/>
    <property type="match status" value="1"/>
</dbReference>
<dbReference type="Proteomes" id="UP000317650">
    <property type="component" value="Chromosome 6"/>
</dbReference>
<reference evidence="8 9" key="1">
    <citation type="journal article" date="2019" name="Nat. Plants">
        <title>Genome sequencing of Musa balbisiana reveals subgenome evolution and function divergence in polyploid bananas.</title>
        <authorList>
            <person name="Yao X."/>
        </authorList>
    </citation>
    <scope>NUCLEOTIDE SEQUENCE [LARGE SCALE GENOMIC DNA]</scope>
    <source>
        <strain evidence="9">cv. DH-PKW</strain>
        <tissue evidence="8">Leaves</tissue>
    </source>
</reference>
<feature type="compositionally biased region" description="Basic residues" evidence="6">
    <location>
        <begin position="78"/>
        <end position="92"/>
    </location>
</feature>
<feature type="compositionally biased region" description="Polar residues" evidence="6">
    <location>
        <begin position="67"/>
        <end position="76"/>
    </location>
</feature>
<dbReference type="STRING" id="52838.A0A4S8IJS7"/>
<evidence type="ECO:0000313" key="8">
    <source>
        <dbReference type="EMBL" id="THU48621.1"/>
    </source>
</evidence>
<evidence type="ECO:0000256" key="6">
    <source>
        <dbReference type="SAM" id="MobiDB-lite"/>
    </source>
</evidence>
<dbReference type="PROSITE" id="PS50811">
    <property type="entry name" value="WRKY"/>
    <property type="match status" value="1"/>
</dbReference>
<keyword evidence="4" id="KW-0804">Transcription</keyword>
<protein>
    <recommendedName>
        <fullName evidence="7">WRKY domain-containing protein</fullName>
    </recommendedName>
</protein>
<keyword evidence="5" id="KW-0539">Nucleus</keyword>
<dbReference type="GO" id="GO:0000976">
    <property type="term" value="F:transcription cis-regulatory region binding"/>
    <property type="evidence" value="ECO:0007669"/>
    <property type="project" value="TreeGrafter"/>
</dbReference>
<comment type="caution">
    <text evidence="8">The sequence shown here is derived from an EMBL/GenBank/DDBJ whole genome shotgun (WGS) entry which is preliminary data.</text>
</comment>
<feature type="region of interest" description="Disordered" evidence="6">
    <location>
        <begin position="65"/>
        <end position="92"/>
    </location>
</feature>
<keyword evidence="9" id="KW-1185">Reference proteome</keyword>
<name>A0A4S8IJS7_MUSBA</name>
<feature type="compositionally biased region" description="Low complexity" evidence="6">
    <location>
        <begin position="217"/>
        <end position="229"/>
    </location>
</feature>
<dbReference type="GO" id="GO:0005634">
    <property type="term" value="C:nucleus"/>
    <property type="evidence" value="ECO:0007669"/>
    <property type="project" value="UniProtKB-SubCell"/>
</dbReference>
<evidence type="ECO:0000313" key="9">
    <source>
        <dbReference type="Proteomes" id="UP000317650"/>
    </source>
</evidence>
<dbReference type="InterPro" id="IPR003657">
    <property type="entry name" value="WRKY_dom"/>
</dbReference>
<comment type="subcellular location">
    <subcellularLocation>
        <location evidence="1">Nucleus</location>
    </subcellularLocation>
</comment>
<dbReference type="AlphaFoldDB" id="A0A4S8IJS7"/>
<dbReference type="InterPro" id="IPR044810">
    <property type="entry name" value="WRKY_plant"/>
</dbReference>
<dbReference type="Gene3D" id="2.20.25.80">
    <property type="entry name" value="WRKY domain"/>
    <property type="match status" value="1"/>
</dbReference>
<evidence type="ECO:0000256" key="2">
    <source>
        <dbReference type="ARBA" id="ARBA00023015"/>
    </source>
</evidence>
<evidence type="ECO:0000256" key="3">
    <source>
        <dbReference type="ARBA" id="ARBA00023125"/>
    </source>
</evidence>
<keyword evidence="2" id="KW-0805">Transcription regulation</keyword>
<feature type="domain" description="WRKY" evidence="7">
    <location>
        <begin position="102"/>
        <end position="165"/>
    </location>
</feature>
<organism evidence="8 9">
    <name type="scientific">Musa balbisiana</name>
    <name type="common">Banana</name>
    <dbReference type="NCBI Taxonomy" id="52838"/>
    <lineage>
        <taxon>Eukaryota</taxon>
        <taxon>Viridiplantae</taxon>
        <taxon>Streptophyta</taxon>
        <taxon>Embryophyta</taxon>
        <taxon>Tracheophyta</taxon>
        <taxon>Spermatophyta</taxon>
        <taxon>Magnoliopsida</taxon>
        <taxon>Liliopsida</taxon>
        <taxon>Zingiberales</taxon>
        <taxon>Musaceae</taxon>
        <taxon>Musa</taxon>
    </lineage>
</organism>
<dbReference type="SMART" id="SM00774">
    <property type="entry name" value="WRKY"/>
    <property type="match status" value="1"/>
</dbReference>
<proteinExistence type="predicted"/>
<accession>A0A4S8IJS7</accession>